<dbReference type="PANTHER" id="PTHR14136:SF17">
    <property type="entry name" value="BTB_POZ DOMAIN-CONTAINING PROTEIN KCTD9"/>
    <property type="match status" value="1"/>
</dbReference>
<protein>
    <recommendedName>
        <fullName evidence="2">DUF2169 domain-containing protein</fullName>
    </recommendedName>
</protein>
<dbReference type="SUPFAM" id="SSF141571">
    <property type="entry name" value="Pentapeptide repeat-like"/>
    <property type="match status" value="2"/>
</dbReference>
<name>A0A2L0ENX1_SORCE</name>
<evidence type="ECO:0000313" key="3">
    <source>
        <dbReference type="EMBL" id="AUX41003.1"/>
    </source>
</evidence>
<dbReference type="OrthoDB" id="5480074at2"/>
<evidence type="ECO:0000313" key="4">
    <source>
        <dbReference type="Proteomes" id="UP000238348"/>
    </source>
</evidence>
<reference evidence="3 4" key="1">
    <citation type="submission" date="2015-09" db="EMBL/GenBank/DDBJ databases">
        <title>Sorangium comparison.</title>
        <authorList>
            <person name="Zaburannyi N."/>
            <person name="Bunk B."/>
            <person name="Overmann J."/>
            <person name="Mueller R."/>
        </authorList>
    </citation>
    <scope>NUCLEOTIDE SEQUENCE [LARGE SCALE GENOMIC DNA]</scope>
    <source>
        <strain evidence="3 4">So ce26</strain>
    </source>
</reference>
<dbReference type="Pfam" id="PF09937">
    <property type="entry name" value="DUF2169"/>
    <property type="match status" value="1"/>
</dbReference>
<gene>
    <name evidence="3" type="ORF">SOCE26_024070</name>
</gene>
<dbReference type="AlphaFoldDB" id="A0A2L0ENX1"/>
<dbReference type="Proteomes" id="UP000238348">
    <property type="component" value="Chromosome"/>
</dbReference>
<dbReference type="InterPro" id="IPR018683">
    <property type="entry name" value="DUF2169"/>
</dbReference>
<feature type="domain" description="DUF2169" evidence="2">
    <location>
        <begin position="24"/>
        <end position="304"/>
    </location>
</feature>
<organism evidence="3 4">
    <name type="scientific">Sorangium cellulosum</name>
    <name type="common">Polyangium cellulosum</name>
    <dbReference type="NCBI Taxonomy" id="56"/>
    <lineage>
        <taxon>Bacteria</taxon>
        <taxon>Pseudomonadati</taxon>
        <taxon>Myxococcota</taxon>
        <taxon>Polyangia</taxon>
        <taxon>Polyangiales</taxon>
        <taxon>Polyangiaceae</taxon>
        <taxon>Sorangium</taxon>
    </lineage>
</organism>
<dbReference type="InterPro" id="IPR001646">
    <property type="entry name" value="5peptide_repeat"/>
</dbReference>
<feature type="region of interest" description="Disordered" evidence="1">
    <location>
        <begin position="177"/>
        <end position="205"/>
    </location>
</feature>
<dbReference type="Pfam" id="PF00805">
    <property type="entry name" value="Pentapeptide"/>
    <property type="match status" value="5"/>
</dbReference>
<dbReference type="RefSeq" id="WP_104978719.1">
    <property type="nucleotide sequence ID" value="NZ_CP012673.1"/>
</dbReference>
<evidence type="ECO:0000259" key="2">
    <source>
        <dbReference type="Pfam" id="PF09937"/>
    </source>
</evidence>
<evidence type="ECO:0000256" key="1">
    <source>
        <dbReference type="SAM" id="MobiDB-lite"/>
    </source>
</evidence>
<dbReference type="PANTHER" id="PTHR14136">
    <property type="entry name" value="BTB_POZ DOMAIN-CONTAINING PROTEIN KCTD9"/>
    <property type="match status" value="1"/>
</dbReference>
<feature type="region of interest" description="Disordered" evidence="1">
    <location>
        <begin position="436"/>
        <end position="457"/>
    </location>
</feature>
<dbReference type="EMBL" id="CP012673">
    <property type="protein sequence ID" value="AUX41003.1"/>
    <property type="molecule type" value="Genomic_DNA"/>
</dbReference>
<accession>A0A2L0ENX1</accession>
<dbReference type="InterPro" id="IPR051082">
    <property type="entry name" value="Pentapeptide-BTB/POZ_domain"/>
</dbReference>
<sequence>MANKNLTPFLFGSKITSRRPPQPEMTLIVRAKFTLRPGAPLAVPEGHPALAQETLRGDVFRDDDHDQTGECLYPSDLADFKPHADVLLLGACHTPGKARMTECPVRFGVGSWSKILRVVGDRVWMDGVLGPAMSDPVPFAHMPLGARHSFGGPEHPQNPVGKGFGTRELPNVENPGDLLLSRSDRPAPAGFGPLSPNGPERRAKVGKKYGKSYHEKQAPYYAEDFDWTYFNAARPDQWLPYLRGDEELLLQNLHPDAEIFRSRLPGLRIRVFVNDDERGFREAPMHLDTLLVDLDKEALFLTWRGLVEVKEKEDDVFRYTTLVASEPLAEPPLPEAHYREILRKFEADPLEIEDNLTPELVAEWRALQALDRKGAAAAPPPDTTGLDPLSALLKARLGDLAKPQQEEIRKTMASLVGAALPGGKVLGDVITEALRNLPRSPQSPPAASPGGAPPVTDGQLRAAFRRVARAVEEAKALAAARGVQQPGMEAWDKVAADPQLAAMGLSPVEPHAPENIGPGSDLSGQDLSDKDLSGLDLTGANLTGAILSGANLRGAKLTRATLRKAVLFDVDLREADLTDADLSLASLQDALAERAVFRGATLESASFDGARLAEADLSGSRGEQIIFSRADMTGATARGAAWQATFLEGTTLERADLSQASLTRCFISKCNAASATFAGATLTGTSFAGSDLSKAVFTGARGEGSAWMGATLTGTDLSLAVLPSSHFSEASAEGAIFFGANLRGARFYRTNLARADFTRSNLFDADLNKALVPEVKFVDANLYDAKFHDTAGSGCDFRGANLKKSTLERKQ</sequence>
<dbReference type="Gene3D" id="2.160.20.80">
    <property type="entry name" value="E3 ubiquitin-protein ligase SopA"/>
    <property type="match status" value="3"/>
</dbReference>
<proteinExistence type="predicted"/>